<gene>
    <name evidence="1" type="ORF">LR48_Vigan06g000300</name>
</gene>
<name>A0A0L9UPM0_PHAAN</name>
<proteinExistence type="predicted"/>
<dbReference type="AlphaFoldDB" id="A0A0L9UPM0"/>
<sequence>MGLHLGSEIIAAKFLREVKLKLQARFGSACWGKEEENFWSWKEIKLSGSDSRKSSRETPFFQFDFKLDVRPKWLNVRSSEIGRSSKLFGGRVRPPNGVRPDVER</sequence>
<protein>
    <submittedName>
        <fullName evidence="1">Uncharacterized protein</fullName>
    </submittedName>
</protein>
<dbReference type="EMBL" id="CM003376">
    <property type="protein sequence ID" value="KOM44698.1"/>
    <property type="molecule type" value="Genomic_DNA"/>
</dbReference>
<evidence type="ECO:0000313" key="1">
    <source>
        <dbReference type="EMBL" id="KOM44698.1"/>
    </source>
</evidence>
<dbReference type="Proteomes" id="UP000053144">
    <property type="component" value="Chromosome 6"/>
</dbReference>
<dbReference type="Gramene" id="KOM44698">
    <property type="protein sequence ID" value="KOM44698"/>
    <property type="gene ID" value="LR48_Vigan06g000300"/>
</dbReference>
<reference evidence="2" key="1">
    <citation type="journal article" date="2015" name="Proc. Natl. Acad. Sci. U.S.A.">
        <title>Genome sequencing of adzuki bean (Vigna angularis) provides insight into high starch and low fat accumulation and domestication.</title>
        <authorList>
            <person name="Yang K."/>
            <person name="Tian Z."/>
            <person name="Chen C."/>
            <person name="Luo L."/>
            <person name="Zhao B."/>
            <person name="Wang Z."/>
            <person name="Yu L."/>
            <person name="Li Y."/>
            <person name="Sun Y."/>
            <person name="Li W."/>
            <person name="Chen Y."/>
            <person name="Li Y."/>
            <person name="Zhang Y."/>
            <person name="Ai D."/>
            <person name="Zhao J."/>
            <person name="Shang C."/>
            <person name="Ma Y."/>
            <person name="Wu B."/>
            <person name="Wang M."/>
            <person name="Gao L."/>
            <person name="Sun D."/>
            <person name="Zhang P."/>
            <person name="Guo F."/>
            <person name="Wang W."/>
            <person name="Li Y."/>
            <person name="Wang J."/>
            <person name="Varshney R.K."/>
            <person name="Wang J."/>
            <person name="Ling H.Q."/>
            <person name="Wan P."/>
        </authorList>
    </citation>
    <scope>NUCLEOTIDE SEQUENCE</scope>
    <source>
        <strain evidence="2">cv. Jingnong 6</strain>
    </source>
</reference>
<accession>A0A0L9UPM0</accession>
<organism evidence="1 2">
    <name type="scientific">Phaseolus angularis</name>
    <name type="common">Azuki bean</name>
    <name type="synonym">Vigna angularis</name>
    <dbReference type="NCBI Taxonomy" id="3914"/>
    <lineage>
        <taxon>Eukaryota</taxon>
        <taxon>Viridiplantae</taxon>
        <taxon>Streptophyta</taxon>
        <taxon>Embryophyta</taxon>
        <taxon>Tracheophyta</taxon>
        <taxon>Spermatophyta</taxon>
        <taxon>Magnoliopsida</taxon>
        <taxon>eudicotyledons</taxon>
        <taxon>Gunneridae</taxon>
        <taxon>Pentapetalae</taxon>
        <taxon>rosids</taxon>
        <taxon>fabids</taxon>
        <taxon>Fabales</taxon>
        <taxon>Fabaceae</taxon>
        <taxon>Papilionoideae</taxon>
        <taxon>50 kb inversion clade</taxon>
        <taxon>NPAAA clade</taxon>
        <taxon>indigoferoid/millettioid clade</taxon>
        <taxon>Phaseoleae</taxon>
        <taxon>Vigna</taxon>
    </lineage>
</organism>
<evidence type="ECO:0000313" key="2">
    <source>
        <dbReference type="Proteomes" id="UP000053144"/>
    </source>
</evidence>